<organism evidence="1 2">
    <name type="scientific">Faecalibacterium prausnitzii</name>
    <dbReference type="NCBI Taxonomy" id="853"/>
    <lineage>
        <taxon>Bacteria</taxon>
        <taxon>Bacillati</taxon>
        <taxon>Bacillota</taxon>
        <taxon>Clostridia</taxon>
        <taxon>Eubacteriales</taxon>
        <taxon>Oscillospiraceae</taxon>
        <taxon>Faecalibacterium</taxon>
    </lineage>
</organism>
<sequence>MRWFKDSDRYVREDGKCYIRQREVRINGRWCWRWCVYGDVGGRHIDDVIEMFRTLKAAKLAYDNVNPA</sequence>
<dbReference type="RefSeq" id="WP_117526243.1">
    <property type="nucleotide sequence ID" value="NZ_JAQCXC010000002.1"/>
</dbReference>
<proteinExistence type="predicted"/>
<comment type="caution">
    <text evidence="1">The sequence shown here is derived from an EMBL/GenBank/DDBJ whole genome shotgun (WGS) entry which is preliminary data.</text>
</comment>
<gene>
    <name evidence="1" type="ORF">DWZ04_02235</name>
</gene>
<evidence type="ECO:0000313" key="2">
    <source>
        <dbReference type="Proteomes" id="UP000260783"/>
    </source>
</evidence>
<dbReference type="EMBL" id="QVEW01000001">
    <property type="protein sequence ID" value="RGC02693.1"/>
    <property type="molecule type" value="Genomic_DNA"/>
</dbReference>
<accession>A0A3E2UZD5</accession>
<protein>
    <submittedName>
        <fullName evidence="1">Uncharacterized protein</fullName>
    </submittedName>
</protein>
<reference evidence="1 2" key="1">
    <citation type="submission" date="2018-08" db="EMBL/GenBank/DDBJ databases">
        <title>A genome reference for cultivated species of the human gut microbiota.</title>
        <authorList>
            <person name="Zou Y."/>
            <person name="Xue W."/>
            <person name="Luo G."/>
        </authorList>
    </citation>
    <scope>NUCLEOTIDE SEQUENCE [LARGE SCALE GENOMIC DNA]</scope>
    <source>
        <strain evidence="1 2">AF29-11BH</strain>
    </source>
</reference>
<dbReference type="AlphaFoldDB" id="A0A3E2UZD5"/>
<evidence type="ECO:0000313" key="1">
    <source>
        <dbReference type="EMBL" id="RGC02693.1"/>
    </source>
</evidence>
<dbReference type="Proteomes" id="UP000260783">
    <property type="component" value="Unassembled WGS sequence"/>
</dbReference>
<name>A0A3E2UZD5_9FIRM</name>